<feature type="compositionally biased region" description="Gly residues" evidence="1">
    <location>
        <begin position="204"/>
        <end position="229"/>
    </location>
</feature>
<dbReference type="Proteomes" id="UP001183586">
    <property type="component" value="Unassembled WGS sequence"/>
</dbReference>
<feature type="compositionally biased region" description="Low complexity" evidence="1">
    <location>
        <begin position="258"/>
        <end position="276"/>
    </location>
</feature>
<feature type="compositionally biased region" description="Basic and acidic residues" evidence="1">
    <location>
        <begin position="163"/>
        <end position="174"/>
    </location>
</feature>
<reference evidence="3" key="1">
    <citation type="submission" date="2023-07" db="EMBL/GenBank/DDBJ databases">
        <title>30 novel species of actinomycetes from the DSMZ collection.</title>
        <authorList>
            <person name="Nouioui I."/>
        </authorList>
    </citation>
    <scope>NUCLEOTIDE SEQUENCE [LARGE SCALE GENOMIC DNA]</scope>
    <source>
        <strain evidence="3">DSM 41921</strain>
    </source>
</reference>
<keyword evidence="3" id="KW-1185">Reference proteome</keyword>
<dbReference type="Pfam" id="PF13560">
    <property type="entry name" value="HTH_31"/>
    <property type="match status" value="1"/>
</dbReference>
<feature type="compositionally biased region" description="Low complexity" evidence="1">
    <location>
        <begin position="102"/>
        <end position="123"/>
    </location>
</feature>
<name>A0ABU2P9A3_9ACTN</name>
<feature type="region of interest" description="Disordered" evidence="1">
    <location>
        <begin position="306"/>
        <end position="395"/>
    </location>
</feature>
<accession>A0ABU2P9A3</accession>
<sequence length="597" mass="60136">MSARDDVAEFAALLRALKERTDRSYGSLARRLAMNTSTLHRYCAGEAVPLDFAPVERFAALCGASPDERLDLHRHWLLAVAARQRPRGATADGATGDGTTGEAGPARGEGATEGTGAANAPGTAEDERAPQAESAPQSAGATQGAPTARDGGANTTGGAGTAREADTGTAREADTGTAREAGADAGAGAAGGAGTAREADAGAGSAGGTGSAGSTGAGSAGGPGSGGKKGASREAYAAEGAVAPVAPVGQDDGPGEAESPVGSGPVVGSVEGGTLPRRPWYRRRRLTVGLAAACAVFATLGSLAALPDGRRPAAGDRPRETGPVTPGATDTGAPGRGGASRSPSASLTPEGTASSDDPQEKGKGRGKGKGKGKPVPAPSGRTTAPPRSGADPAAPLTWSANSQAWKLGCGHDYVVARPPSQVPPPPVPQDAGVWAASQNAVHGGETLVRLTVQGRSDTAVVLDALRVRVVGRADPVQGNAYAMDQGCGGSITPRSFDVDLDKDRPIARAVPGNDAGTPIPAVSMPYRVSAQDPEVLLVNARTRGCDCRWYLELDWSSQGRSGTVRIDDGGRPFRTSGITGLPRYLYDTSARRWTPYR</sequence>
<protein>
    <submittedName>
        <fullName evidence="2">Helix-turn-helix domain-containing protein</fullName>
    </submittedName>
</protein>
<feature type="region of interest" description="Disordered" evidence="1">
    <location>
        <begin position="84"/>
        <end position="276"/>
    </location>
</feature>
<feature type="compositionally biased region" description="Low complexity" evidence="1">
    <location>
        <begin position="175"/>
        <end position="187"/>
    </location>
</feature>
<comment type="caution">
    <text evidence="2">The sequence shown here is derived from an EMBL/GenBank/DDBJ whole genome shotgun (WGS) entry which is preliminary data.</text>
</comment>
<evidence type="ECO:0000313" key="3">
    <source>
        <dbReference type="Proteomes" id="UP001183586"/>
    </source>
</evidence>
<organism evidence="2 3">
    <name type="scientific">Streptomyces dubilierae</name>
    <dbReference type="NCBI Taxonomy" id="3075533"/>
    <lineage>
        <taxon>Bacteria</taxon>
        <taxon>Bacillati</taxon>
        <taxon>Actinomycetota</taxon>
        <taxon>Actinomycetes</taxon>
        <taxon>Kitasatosporales</taxon>
        <taxon>Streptomycetaceae</taxon>
        <taxon>Streptomyces</taxon>
    </lineage>
</organism>
<dbReference type="InterPro" id="IPR001387">
    <property type="entry name" value="Cro/C1-type_HTH"/>
</dbReference>
<dbReference type="InterPro" id="IPR010982">
    <property type="entry name" value="Lambda_DNA-bd_dom_sf"/>
</dbReference>
<dbReference type="CDD" id="cd00093">
    <property type="entry name" value="HTH_XRE"/>
    <property type="match status" value="1"/>
</dbReference>
<dbReference type="SUPFAM" id="SSF47413">
    <property type="entry name" value="lambda repressor-like DNA-binding domains"/>
    <property type="match status" value="1"/>
</dbReference>
<gene>
    <name evidence="2" type="ORF">RM641_09355</name>
</gene>
<feature type="compositionally biased region" description="Polar residues" evidence="1">
    <location>
        <begin position="134"/>
        <end position="145"/>
    </location>
</feature>
<dbReference type="RefSeq" id="WP_311680519.1">
    <property type="nucleotide sequence ID" value="NZ_JAVREU010000003.1"/>
</dbReference>
<feature type="compositionally biased region" description="Polar residues" evidence="1">
    <location>
        <begin position="347"/>
        <end position="356"/>
    </location>
</feature>
<feature type="compositionally biased region" description="Basic and acidic residues" evidence="1">
    <location>
        <begin position="308"/>
        <end position="320"/>
    </location>
</feature>
<evidence type="ECO:0000313" key="2">
    <source>
        <dbReference type="EMBL" id="MDT0387629.1"/>
    </source>
</evidence>
<dbReference type="EMBL" id="JAVREU010000003">
    <property type="protein sequence ID" value="MDT0387629.1"/>
    <property type="molecule type" value="Genomic_DNA"/>
</dbReference>
<evidence type="ECO:0000256" key="1">
    <source>
        <dbReference type="SAM" id="MobiDB-lite"/>
    </source>
</evidence>
<feature type="compositionally biased region" description="Low complexity" evidence="1">
    <location>
        <begin position="234"/>
        <end position="249"/>
    </location>
</feature>
<proteinExistence type="predicted"/>